<feature type="compositionally biased region" description="Polar residues" evidence="1">
    <location>
        <begin position="103"/>
        <end position="119"/>
    </location>
</feature>
<gene>
    <name evidence="3" type="ORF">ACFFJH_14550</name>
</gene>
<evidence type="ECO:0000313" key="4">
    <source>
        <dbReference type="Proteomes" id="UP001589844"/>
    </source>
</evidence>
<evidence type="ECO:0000313" key="3">
    <source>
        <dbReference type="EMBL" id="MFC0351035.1"/>
    </source>
</evidence>
<dbReference type="EMBL" id="JBHLXJ010000015">
    <property type="protein sequence ID" value="MFC0351035.1"/>
    <property type="molecule type" value="Genomic_DNA"/>
</dbReference>
<proteinExistence type="predicted"/>
<comment type="caution">
    <text evidence="3">The sequence shown here is derived from an EMBL/GenBank/DDBJ whole genome shotgun (WGS) entry which is preliminary data.</text>
</comment>
<evidence type="ECO:0000256" key="1">
    <source>
        <dbReference type="SAM" id="MobiDB-lite"/>
    </source>
</evidence>
<dbReference type="RefSeq" id="WP_390213594.1">
    <property type="nucleotide sequence ID" value="NZ_JBHLXJ010000015.1"/>
</dbReference>
<keyword evidence="4" id="KW-1185">Reference proteome</keyword>
<reference evidence="3 4" key="1">
    <citation type="submission" date="2024-09" db="EMBL/GenBank/DDBJ databases">
        <authorList>
            <person name="Sun Q."/>
            <person name="Mori K."/>
        </authorList>
    </citation>
    <scope>NUCLEOTIDE SEQUENCE [LARGE SCALE GENOMIC DNA]</scope>
    <source>
        <strain evidence="3 4">CCM 8677</strain>
    </source>
</reference>
<name>A0ABV6IGS3_9BURK</name>
<accession>A0ABV6IGS3</accession>
<feature type="region of interest" description="Disordered" evidence="1">
    <location>
        <begin position="73"/>
        <end position="125"/>
    </location>
</feature>
<feature type="transmembrane region" description="Helical" evidence="2">
    <location>
        <begin position="21"/>
        <end position="38"/>
    </location>
</feature>
<feature type="compositionally biased region" description="Polar residues" evidence="1">
    <location>
        <begin position="73"/>
        <end position="90"/>
    </location>
</feature>
<evidence type="ECO:0008006" key="5">
    <source>
        <dbReference type="Google" id="ProtNLM"/>
    </source>
</evidence>
<keyword evidence="2" id="KW-1133">Transmembrane helix</keyword>
<organism evidence="3 4">
    <name type="scientific">Undibacterium danionis</name>
    <dbReference type="NCBI Taxonomy" id="1812100"/>
    <lineage>
        <taxon>Bacteria</taxon>
        <taxon>Pseudomonadati</taxon>
        <taxon>Pseudomonadota</taxon>
        <taxon>Betaproteobacteria</taxon>
        <taxon>Burkholderiales</taxon>
        <taxon>Oxalobacteraceae</taxon>
        <taxon>Undibacterium</taxon>
    </lineage>
</organism>
<evidence type="ECO:0000256" key="2">
    <source>
        <dbReference type="SAM" id="Phobius"/>
    </source>
</evidence>
<keyword evidence="2" id="KW-0812">Transmembrane</keyword>
<sequence>MSDILRISSSNWQAQTKGQRAFASCAAVLISLTFLAQFNQQFTHTLLNDGLTHSREFILTWIAPSKIVNQANSEQVAATSPTNKAAQAKSSTRDPAKAKTRQTDTANIATTTPPLTITNKEPDKDIAESNVTDPLAAPATKNTTKDATLGAEHRGTNLTNLMTNGKPNSAAVRAAYEASKSDIQKMAEANNKTLITTPNSKYEKFQDAANRAAKPDCLRQGGSILSLFVVAYQAATDHCK</sequence>
<dbReference type="Proteomes" id="UP001589844">
    <property type="component" value="Unassembled WGS sequence"/>
</dbReference>
<protein>
    <recommendedName>
        <fullName evidence="5">ESPR domain-containing protein</fullName>
    </recommendedName>
</protein>
<keyword evidence="2" id="KW-0472">Membrane</keyword>